<comment type="subcellular location">
    <subcellularLocation>
        <location evidence="2">Cytoplasm</location>
    </subcellularLocation>
    <subcellularLocation>
        <location evidence="1">Nucleus</location>
    </subcellularLocation>
</comment>
<dbReference type="PANTHER" id="PTHR14145:SF2">
    <property type="entry name" value="COP9 SIGNALOSOME COMPLEX SUBUNIT 1"/>
    <property type="match status" value="1"/>
</dbReference>
<dbReference type="InterPro" id="IPR019585">
    <property type="entry name" value="Rpn7/CSN1"/>
</dbReference>
<dbReference type="Proteomes" id="UP001516023">
    <property type="component" value="Unassembled WGS sequence"/>
</dbReference>
<evidence type="ECO:0000313" key="10">
    <source>
        <dbReference type="Proteomes" id="UP001516023"/>
    </source>
</evidence>
<evidence type="ECO:0000256" key="7">
    <source>
        <dbReference type="SAM" id="MobiDB-lite"/>
    </source>
</evidence>
<dbReference type="InterPro" id="IPR036390">
    <property type="entry name" value="WH_DNA-bd_sf"/>
</dbReference>
<keyword evidence="4" id="KW-0963">Cytoplasm</keyword>
<dbReference type="Gene3D" id="1.25.40.570">
    <property type="match status" value="1"/>
</dbReference>
<evidence type="ECO:0000256" key="3">
    <source>
        <dbReference type="ARBA" id="ARBA00008793"/>
    </source>
</evidence>
<comment type="similarity">
    <text evidence="3">Belongs to the CSN1 family.</text>
</comment>
<dbReference type="GO" id="GO:0005737">
    <property type="term" value="C:cytoplasm"/>
    <property type="evidence" value="ECO:0007669"/>
    <property type="project" value="UniProtKB-SubCell"/>
</dbReference>
<dbReference type="InterPro" id="IPR045135">
    <property type="entry name" value="Rpn7_N"/>
</dbReference>
<feature type="region of interest" description="Disordered" evidence="7">
    <location>
        <begin position="475"/>
        <end position="528"/>
    </location>
</feature>
<dbReference type="Pfam" id="PF01399">
    <property type="entry name" value="PCI"/>
    <property type="match status" value="1"/>
</dbReference>
<feature type="compositionally biased region" description="Polar residues" evidence="7">
    <location>
        <begin position="95"/>
        <end position="109"/>
    </location>
</feature>
<feature type="domain" description="PCI" evidence="8">
    <location>
        <begin position="239"/>
        <end position="424"/>
    </location>
</feature>
<feature type="region of interest" description="Disordered" evidence="7">
    <location>
        <begin position="81"/>
        <end position="118"/>
    </location>
</feature>
<comment type="caution">
    <text evidence="9">The sequence shown here is derived from an EMBL/GenBank/DDBJ whole genome shotgun (WGS) entry which is preliminary data.</text>
</comment>
<keyword evidence="6" id="KW-0539">Nucleus</keyword>
<evidence type="ECO:0000256" key="5">
    <source>
        <dbReference type="ARBA" id="ARBA00022790"/>
    </source>
</evidence>
<dbReference type="GO" id="GO:0008180">
    <property type="term" value="C:COP9 signalosome"/>
    <property type="evidence" value="ECO:0007669"/>
    <property type="project" value="UniProtKB-KW"/>
</dbReference>
<protein>
    <recommendedName>
        <fullName evidence="8">PCI domain-containing protein</fullName>
    </recommendedName>
</protein>
<dbReference type="SUPFAM" id="SSF46785">
    <property type="entry name" value="Winged helix' DNA-binding domain"/>
    <property type="match status" value="1"/>
</dbReference>
<evidence type="ECO:0000256" key="1">
    <source>
        <dbReference type="ARBA" id="ARBA00004123"/>
    </source>
</evidence>
<evidence type="ECO:0000259" key="8">
    <source>
        <dbReference type="PROSITE" id="PS50250"/>
    </source>
</evidence>
<proteinExistence type="inferred from homology"/>
<evidence type="ECO:0000256" key="2">
    <source>
        <dbReference type="ARBA" id="ARBA00004496"/>
    </source>
</evidence>
<dbReference type="EMBL" id="JABMIG020000135">
    <property type="protein sequence ID" value="KAL3789918.1"/>
    <property type="molecule type" value="Genomic_DNA"/>
</dbReference>
<reference evidence="9 10" key="1">
    <citation type="journal article" date="2020" name="G3 (Bethesda)">
        <title>Improved Reference Genome for Cyclotella cryptica CCMP332, a Model for Cell Wall Morphogenesis, Salinity Adaptation, and Lipid Production in Diatoms (Bacillariophyta).</title>
        <authorList>
            <person name="Roberts W.R."/>
            <person name="Downey K.M."/>
            <person name="Ruck E.C."/>
            <person name="Traller J.C."/>
            <person name="Alverson A.J."/>
        </authorList>
    </citation>
    <scope>NUCLEOTIDE SEQUENCE [LARGE SCALE GENOMIC DNA]</scope>
    <source>
        <strain evidence="9 10">CCMP332</strain>
    </source>
</reference>
<evidence type="ECO:0000256" key="4">
    <source>
        <dbReference type="ARBA" id="ARBA00022490"/>
    </source>
</evidence>
<feature type="compositionally biased region" description="Basic and acidic residues" evidence="7">
    <location>
        <begin position="483"/>
        <end position="506"/>
    </location>
</feature>
<evidence type="ECO:0000313" key="9">
    <source>
        <dbReference type="EMBL" id="KAL3789918.1"/>
    </source>
</evidence>
<dbReference type="SMART" id="SM00088">
    <property type="entry name" value="PINT"/>
    <property type="match status" value="1"/>
</dbReference>
<sequence>MEPIVTMTTSTSIPPFDIDAYISRYDATSETRLQRLIFLAHQFHFHAAAAQQQQAAHAFDLAVSQMKSTGNYRRYLEEFGAAESSNRSEEHPPEMTSSPHRSKEQTLQQHPHPPRSPVIQHYMRYDPSFPAESKAAAQNQLEVLEGRLSTAQSHINKASIRTALLALGEFHWGRGELREGWRRVVRSRDYCMNGVQHSNVNLLLVEMSIDTKDWPNARDTIARAEHTVQGDSGDPLFPQKLRAANALVLLAEGKYYDAAKLFASVSLDLTNQFSSVLSAEDLAMYGALLGLATFDREKLHSLVIDGPFKGRLELVPAMRDALRHYSLAEYGQCISILQSSVRRDILLDIHLHAHVPVLLDMIRDRCIVQYFQPYSSVSLEKMGKVFGYNESDMEDIVANLIINGGVQGMSLGEGARINSLEKTLNVYSTSCVERKARRRARVKAAKMGINFVRNAEGLIMRVACLENGLVIQGGSGRSTRGSRARDAAGKQTSDRMATDVLDRSESDGSFSDDAMEVDEHGIANPNDF</sequence>
<keyword evidence="10" id="KW-1185">Reference proteome</keyword>
<keyword evidence="5" id="KW-0736">Signalosome</keyword>
<name>A0ABD3PPZ7_9STRA</name>
<organism evidence="9 10">
    <name type="scientific">Cyclotella cryptica</name>
    <dbReference type="NCBI Taxonomy" id="29204"/>
    <lineage>
        <taxon>Eukaryota</taxon>
        <taxon>Sar</taxon>
        <taxon>Stramenopiles</taxon>
        <taxon>Ochrophyta</taxon>
        <taxon>Bacillariophyta</taxon>
        <taxon>Coscinodiscophyceae</taxon>
        <taxon>Thalassiosirophycidae</taxon>
        <taxon>Stephanodiscales</taxon>
        <taxon>Stephanodiscaceae</taxon>
        <taxon>Cyclotella</taxon>
    </lineage>
</organism>
<dbReference type="Pfam" id="PF10602">
    <property type="entry name" value="RPN7"/>
    <property type="match status" value="1"/>
</dbReference>
<dbReference type="InterPro" id="IPR000717">
    <property type="entry name" value="PCI_dom"/>
</dbReference>
<gene>
    <name evidence="9" type="ORF">HJC23_010603</name>
</gene>
<dbReference type="PANTHER" id="PTHR14145">
    <property type="entry name" value="26S PROTESOME SUBUNIT 6"/>
    <property type="match status" value="1"/>
</dbReference>
<evidence type="ECO:0000256" key="6">
    <source>
        <dbReference type="ARBA" id="ARBA00023242"/>
    </source>
</evidence>
<dbReference type="PROSITE" id="PS50250">
    <property type="entry name" value="PCI"/>
    <property type="match status" value="1"/>
</dbReference>
<dbReference type="AlphaFoldDB" id="A0ABD3PPZ7"/>
<accession>A0ABD3PPZ7</accession>